<dbReference type="EMBL" id="JXTC01000004">
    <property type="protein sequence ID" value="POO02508.1"/>
    <property type="molecule type" value="Genomic_DNA"/>
</dbReference>
<protein>
    <recommendedName>
        <fullName evidence="4">Transmembrane protein</fullName>
    </recommendedName>
</protein>
<feature type="transmembrane region" description="Helical" evidence="1">
    <location>
        <begin position="201"/>
        <end position="225"/>
    </location>
</feature>
<keyword evidence="1" id="KW-0812">Transmembrane</keyword>
<comment type="caution">
    <text evidence="2">The sequence shown here is derived from an EMBL/GenBank/DDBJ whole genome shotgun (WGS) entry which is preliminary data.</text>
</comment>
<dbReference type="Proteomes" id="UP000237000">
    <property type="component" value="Unassembled WGS sequence"/>
</dbReference>
<feature type="transmembrane region" description="Helical" evidence="1">
    <location>
        <begin position="237"/>
        <end position="258"/>
    </location>
</feature>
<feature type="transmembrane region" description="Helical" evidence="1">
    <location>
        <begin position="115"/>
        <end position="137"/>
    </location>
</feature>
<feature type="transmembrane region" description="Helical" evidence="1">
    <location>
        <begin position="322"/>
        <end position="340"/>
    </location>
</feature>
<keyword evidence="1" id="KW-1133">Transmembrane helix</keyword>
<feature type="transmembrane region" description="Helical" evidence="1">
    <location>
        <begin position="295"/>
        <end position="316"/>
    </location>
</feature>
<accession>A0A2P5FXI9</accession>
<feature type="transmembrane region" description="Helical" evidence="1">
    <location>
        <begin position="264"/>
        <end position="283"/>
    </location>
</feature>
<evidence type="ECO:0000256" key="1">
    <source>
        <dbReference type="SAM" id="Phobius"/>
    </source>
</evidence>
<evidence type="ECO:0000313" key="2">
    <source>
        <dbReference type="EMBL" id="POO02508.1"/>
    </source>
</evidence>
<dbReference type="InParanoid" id="A0A2P5FXI9"/>
<proteinExistence type="predicted"/>
<keyword evidence="3" id="KW-1185">Reference proteome</keyword>
<organism evidence="2 3">
    <name type="scientific">Trema orientale</name>
    <name type="common">Charcoal tree</name>
    <name type="synonym">Celtis orientalis</name>
    <dbReference type="NCBI Taxonomy" id="63057"/>
    <lineage>
        <taxon>Eukaryota</taxon>
        <taxon>Viridiplantae</taxon>
        <taxon>Streptophyta</taxon>
        <taxon>Embryophyta</taxon>
        <taxon>Tracheophyta</taxon>
        <taxon>Spermatophyta</taxon>
        <taxon>Magnoliopsida</taxon>
        <taxon>eudicotyledons</taxon>
        <taxon>Gunneridae</taxon>
        <taxon>Pentapetalae</taxon>
        <taxon>rosids</taxon>
        <taxon>fabids</taxon>
        <taxon>Rosales</taxon>
        <taxon>Cannabaceae</taxon>
        <taxon>Trema</taxon>
    </lineage>
</organism>
<reference evidence="3" key="1">
    <citation type="submission" date="2016-06" db="EMBL/GenBank/DDBJ databases">
        <title>Parallel loss of symbiosis genes in relatives of nitrogen-fixing non-legume Parasponia.</title>
        <authorList>
            <person name="Van Velzen R."/>
            <person name="Holmer R."/>
            <person name="Bu F."/>
            <person name="Rutten L."/>
            <person name="Van Zeijl A."/>
            <person name="Liu W."/>
            <person name="Santuari L."/>
            <person name="Cao Q."/>
            <person name="Sharma T."/>
            <person name="Shen D."/>
            <person name="Roswanjaya Y."/>
            <person name="Wardhani T."/>
            <person name="Kalhor M.S."/>
            <person name="Jansen J."/>
            <person name="Van den Hoogen J."/>
            <person name="Gungor B."/>
            <person name="Hartog M."/>
            <person name="Hontelez J."/>
            <person name="Verver J."/>
            <person name="Yang W.-C."/>
            <person name="Schijlen E."/>
            <person name="Repin R."/>
            <person name="Schilthuizen M."/>
            <person name="Schranz E."/>
            <person name="Heidstra R."/>
            <person name="Miyata K."/>
            <person name="Fedorova E."/>
            <person name="Kohlen W."/>
            <person name="Bisseling T."/>
            <person name="Smit S."/>
            <person name="Geurts R."/>
        </authorList>
    </citation>
    <scope>NUCLEOTIDE SEQUENCE [LARGE SCALE GENOMIC DNA]</scope>
    <source>
        <strain evidence="3">cv. RG33-2</strain>
    </source>
</reference>
<gene>
    <name evidence="2" type="ORF">TorRG33x02_014920</name>
</gene>
<evidence type="ECO:0000313" key="3">
    <source>
        <dbReference type="Proteomes" id="UP000237000"/>
    </source>
</evidence>
<feature type="transmembrane region" description="Helical" evidence="1">
    <location>
        <begin position="89"/>
        <end position="108"/>
    </location>
</feature>
<dbReference type="AlphaFoldDB" id="A0A2P5FXI9"/>
<evidence type="ECO:0008006" key="4">
    <source>
        <dbReference type="Google" id="ProtNLM"/>
    </source>
</evidence>
<keyword evidence="1" id="KW-0472">Membrane</keyword>
<sequence length="352" mass="39366">MTYIATPHPYGPGERSVSSLQTVEAPGSLFPGKRTGGGFLISGTSGSRTAAAPASPPSMASPPWRIEEKFSVDRLWIRRILRRRGIPTAPGHSLIRWISTFMFIFIYSSGGEMPLIMSVFLGILLVYWWMLIISAAVRVPFGFRSYAELFNFCGLVEHEIWYATTLVDCPTSGRSQQVLDSCPDLLGAVDTPIAVYGPLDWAASCIFWCYTFVLLLGLFLVLRSTGFMTVLLGVRPVILYTLGFVLAALLMWIGWWLWSYSSCIFWSYTCVLLLGLFLVLRSTGFMTVLLGVRPVILYTLGFVLGALTMWIGWLWSCRRFDFRFFLSALVSAMIFFALLIHRYGGGGRELPA</sequence>
<name>A0A2P5FXI9_TREOI</name>